<protein>
    <submittedName>
        <fullName evidence="1">Uncharacterized protein</fullName>
    </submittedName>
</protein>
<evidence type="ECO:0000313" key="2">
    <source>
        <dbReference type="Proteomes" id="UP000579647"/>
    </source>
</evidence>
<proteinExistence type="predicted"/>
<organism evidence="1 2">
    <name type="scientific">Nocardiopsis metallicus</name>
    <dbReference type="NCBI Taxonomy" id="179819"/>
    <lineage>
        <taxon>Bacteria</taxon>
        <taxon>Bacillati</taxon>
        <taxon>Actinomycetota</taxon>
        <taxon>Actinomycetes</taxon>
        <taxon>Streptosporangiales</taxon>
        <taxon>Nocardiopsidaceae</taxon>
        <taxon>Nocardiopsis</taxon>
    </lineage>
</organism>
<dbReference type="RefSeq" id="WP_184365073.1">
    <property type="nucleotide sequence ID" value="NZ_BAAAKM010000133.1"/>
</dbReference>
<comment type="caution">
    <text evidence="1">The sequence shown here is derived from an EMBL/GenBank/DDBJ whole genome shotgun (WGS) entry which is preliminary data.</text>
</comment>
<keyword evidence="2" id="KW-1185">Reference proteome</keyword>
<evidence type="ECO:0000313" key="1">
    <source>
        <dbReference type="EMBL" id="MBB5491372.1"/>
    </source>
</evidence>
<dbReference type="AlphaFoldDB" id="A0A840W5M9"/>
<dbReference type="Proteomes" id="UP000579647">
    <property type="component" value="Unassembled WGS sequence"/>
</dbReference>
<reference evidence="1 2" key="1">
    <citation type="submission" date="2020-08" db="EMBL/GenBank/DDBJ databases">
        <title>Sequencing the genomes of 1000 actinobacteria strains.</title>
        <authorList>
            <person name="Klenk H.-P."/>
        </authorList>
    </citation>
    <scope>NUCLEOTIDE SEQUENCE [LARGE SCALE GENOMIC DNA]</scope>
    <source>
        <strain evidence="1 2">DSM 44598</strain>
    </source>
</reference>
<gene>
    <name evidence="1" type="ORF">HNR07_002509</name>
</gene>
<accession>A0A840W5M9</accession>
<dbReference type="EMBL" id="JACHDO010000001">
    <property type="protein sequence ID" value="MBB5491372.1"/>
    <property type="molecule type" value="Genomic_DNA"/>
</dbReference>
<name>A0A840W5M9_9ACTN</name>
<sequence>MRQTPGARTHRTEHKECPVHCDHCDHCGLEGHTRDAHDLFDLEGRDA</sequence>